<accession>A0ACC0Z945</accession>
<organism evidence="1 2">
    <name type="scientific">Pistacia integerrima</name>
    <dbReference type="NCBI Taxonomy" id="434235"/>
    <lineage>
        <taxon>Eukaryota</taxon>
        <taxon>Viridiplantae</taxon>
        <taxon>Streptophyta</taxon>
        <taxon>Embryophyta</taxon>
        <taxon>Tracheophyta</taxon>
        <taxon>Spermatophyta</taxon>
        <taxon>Magnoliopsida</taxon>
        <taxon>eudicotyledons</taxon>
        <taxon>Gunneridae</taxon>
        <taxon>Pentapetalae</taxon>
        <taxon>rosids</taxon>
        <taxon>malvids</taxon>
        <taxon>Sapindales</taxon>
        <taxon>Anacardiaceae</taxon>
        <taxon>Pistacia</taxon>
    </lineage>
</organism>
<reference evidence="2" key="1">
    <citation type="journal article" date="2023" name="G3 (Bethesda)">
        <title>Genome assembly and association tests identify interacting loci associated with vigor, precocity, and sex in interspecific pistachio rootstocks.</title>
        <authorList>
            <person name="Palmer W."/>
            <person name="Jacygrad E."/>
            <person name="Sagayaradj S."/>
            <person name="Cavanaugh K."/>
            <person name="Han R."/>
            <person name="Bertier L."/>
            <person name="Beede B."/>
            <person name="Kafkas S."/>
            <person name="Golino D."/>
            <person name="Preece J."/>
            <person name="Michelmore R."/>
        </authorList>
    </citation>
    <scope>NUCLEOTIDE SEQUENCE [LARGE SCALE GENOMIC DNA]</scope>
</reference>
<keyword evidence="2" id="KW-1185">Reference proteome</keyword>
<dbReference type="EMBL" id="CM047738">
    <property type="protein sequence ID" value="KAJ0046540.1"/>
    <property type="molecule type" value="Genomic_DNA"/>
</dbReference>
<gene>
    <name evidence="1" type="ORF">Pint_05015</name>
</gene>
<dbReference type="Proteomes" id="UP001163603">
    <property type="component" value="Chromosome 3"/>
</dbReference>
<name>A0ACC0Z945_9ROSI</name>
<evidence type="ECO:0000313" key="2">
    <source>
        <dbReference type="Proteomes" id="UP001163603"/>
    </source>
</evidence>
<comment type="caution">
    <text evidence="1">The sequence shown here is derived from an EMBL/GenBank/DDBJ whole genome shotgun (WGS) entry which is preliminary data.</text>
</comment>
<sequence>MAVEARHHNLFPPQLLGNREMMNPIEANASFYNTQMGYGLPLSGTTTTTETLQLPATGYGSVISNSIPQKSVIKSDSSLTYNNNSNLLLQSRKRSRDFFNPLLCFPSFQNQTHKTCTTAPFSFLGHDISPQIQEQQFDLDRIISQHMEKVKMEIEERRKRQARRILDAIEESVMKKLRAKEEEIEKMGKLNWALEERVKSLCMENQIWRDLAQSNEAAANALRSNLEQVLAATQAKDVRTPGGGFQDDEVIDDAQSCCGSSCDGDEKERRRSDGGESTSGMCRNCRKEEACVLLLPCRHLCLCTVCGSGLHTCPVCKSVKTGSVHVNMS</sequence>
<proteinExistence type="predicted"/>
<evidence type="ECO:0000313" key="1">
    <source>
        <dbReference type="EMBL" id="KAJ0046540.1"/>
    </source>
</evidence>
<protein>
    <submittedName>
        <fullName evidence="1">Uncharacterized protein</fullName>
    </submittedName>
</protein>